<evidence type="ECO:0000313" key="2">
    <source>
        <dbReference type="EMBL" id="RXH54670.1"/>
    </source>
</evidence>
<keyword evidence="3" id="KW-1185">Reference proteome</keyword>
<dbReference type="AlphaFoldDB" id="A0A4Q0SXF9"/>
<reference evidence="3" key="2">
    <citation type="submission" date="2019-02" db="EMBL/GenBank/DDBJ databases">
        <title>Granulicella sibirica sp. nov., a psychrotolerant acidobacterium isolated from an organic soil layer in forested tundra, West Siberia.</title>
        <authorList>
            <person name="Oshkin I.Y."/>
            <person name="Kulichevskaya I.S."/>
            <person name="Rijpstra W.I.C."/>
            <person name="Sinninghe Damste J.S."/>
            <person name="Rakitin A.L."/>
            <person name="Ravin N.V."/>
            <person name="Dedysh S.N."/>
        </authorList>
    </citation>
    <scope>NUCLEOTIDE SEQUENCE [LARGE SCALE GENOMIC DNA]</scope>
    <source>
        <strain evidence="3">AF10</strain>
    </source>
</reference>
<comment type="caution">
    <text evidence="2">The sequence shown here is derived from an EMBL/GenBank/DDBJ whole genome shotgun (WGS) entry which is preliminary data.</text>
</comment>
<protein>
    <submittedName>
        <fullName evidence="2">Uncharacterized protein</fullName>
    </submittedName>
</protein>
<dbReference type="EMBL" id="RDSM01000003">
    <property type="protein sequence ID" value="RXH54670.1"/>
    <property type="molecule type" value="Genomic_DNA"/>
</dbReference>
<feature type="region of interest" description="Disordered" evidence="1">
    <location>
        <begin position="1"/>
        <end position="48"/>
    </location>
</feature>
<accession>A0A4Q0SXF9</accession>
<gene>
    <name evidence="2" type="ORF">GRAN_3774</name>
</gene>
<proteinExistence type="predicted"/>
<evidence type="ECO:0000313" key="3">
    <source>
        <dbReference type="Proteomes" id="UP000289437"/>
    </source>
</evidence>
<name>A0A4Q0SXF9_9BACT</name>
<feature type="compositionally biased region" description="Basic and acidic residues" evidence="1">
    <location>
        <begin position="14"/>
        <end position="29"/>
    </location>
</feature>
<dbReference type="Proteomes" id="UP000289437">
    <property type="component" value="Unassembled WGS sequence"/>
</dbReference>
<dbReference type="RefSeq" id="WP_161571029.1">
    <property type="nucleotide sequence ID" value="NZ_RDSM01000003.1"/>
</dbReference>
<organism evidence="2 3">
    <name type="scientific">Granulicella sibirica</name>
    <dbReference type="NCBI Taxonomy" id="2479048"/>
    <lineage>
        <taxon>Bacteria</taxon>
        <taxon>Pseudomonadati</taxon>
        <taxon>Acidobacteriota</taxon>
        <taxon>Terriglobia</taxon>
        <taxon>Terriglobales</taxon>
        <taxon>Acidobacteriaceae</taxon>
        <taxon>Granulicella</taxon>
    </lineage>
</organism>
<evidence type="ECO:0000256" key="1">
    <source>
        <dbReference type="SAM" id="MobiDB-lite"/>
    </source>
</evidence>
<sequence>MSVPNDAINAEKPIQPRKDTDELNDKQLDEVSGGLNPQPEPPGRHFKH</sequence>
<reference evidence="2 3" key="1">
    <citation type="submission" date="2018-11" db="EMBL/GenBank/DDBJ databases">
        <authorList>
            <person name="Mardanov A.V."/>
            <person name="Ravin N.V."/>
            <person name="Dedysh S.N."/>
        </authorList>
    </citation>
    <scope>NUCLEOTIDE SEQUENCE [LARGE SCALE GENOMIC DNA]</scope>
    <source>
        <strain evidence="2 3">AF10</strain>
    </source>
</reference>